<dbReference type="AlphaFoldDB" id="A0A3B0ZQ49"/>
<evidence type="ECO:0000256" key="2">
    <source>
        <dbReference type="SAM" id="Phobius"/>
    </source>
</evidence>
<evidence type="ECO:0000256" key="1">
    <source>
        <dbReference type="SAM" id="MobiDB-lite"/>
    </source>
</evidence>
<protein>
    <submittedName>
        <fullName evidence="3">Uncharacterized protein</fullName>
    </submittedName>
</protein>
<keyword evidence="2" id="KW-0812">Transmembrane</keyword>
<feature type="region of interest" description="Disordered" evidence="1">
    <location>
        <begin position="164"/>
        <end position="183"/>
    </location>
</feature>
<dbReference type="SMART" id="SM00028">
    <property type="entry name" value="TPR"/>
    <property type="match status" value="2"/>
</dbReference>
<dbReference type="InterPro" id="IPR019734">
    <property type="entry name" value="TPR_rpt"/>
</dbReference>
<accession>A0A3B0ZQ49</accession>
<organism evidence="3">
    <name type="scientific">hydrothermal vent metagenome</name>
    <dbReference type="NCBI Taxonomy" id="652676"/>
    <lineage>
        <taxon>unclassified sequences</taxon>
        <taxon>metagenomes</taxon>
        <taxon>ecological metagenomes</taxon>
    </lineage>
</organism>
<sequence>MKLIRHILSHLLLITVIFGLVSVFYYRHYIFPDSYSQTMDGYAEKIHPKLKLFARNKVLPEDTKLASSGSPEIHPPVVSVTETVKPEIREVSTEIQVPEKNIIPEKTAISEQGVMPEKNIIPEQTVMPEQTAIAENNVEEKQPAAGEPPNTDIAMTDVPVAEENKAEEKKLLPPIAGNISENSSVKEDAISITASSDNPHPEVSASESTDDEITTDKEAASANSLLRTARQAFQQGKLDIAIEKYNELVELENDEADFYGELGNVYYAMGQWNKAGIAYYEAATRLIEGNNFSQVVYLQRVIQGLDSGRAEKLAEQLAVLSR</sequence>
<feature type="transmembrane region" description="Helical" evidence="2">
    <location>
        <begin position="7"/>
        <end position="26"/>
    </location>
</feature>
<keyword evidence="2" id="KW-0472">Membrane</keyword>
<keyword evidence="2" id="KW-1133">Transmembrane helix</keyword>
<dbReference type="Gene3D" id="1.25.40.10">
    <property type="entry name" value="Tetratricopeptide repeat domain"/>
    <property type="match status" value="1"/>
</dbReference>
<name>A0A3B0ZQ49_9ZZZZ</name>
<proteinExistence type="predicted"/>
<gene>
    <name evidence="3" type="ORF">MNBD_GAMMA23-1137</name>
</gene>
<dbReference type="Pfam" id="PF13414">
    <property type="entry name" value="TPR_11"/>
    <property type="match status" value="1"/>
</dbReference>
<dbReference type="SUPFAM" id="SSF48452">
    <property type="entry name" value="TPR-like"/>
    <property type="match status" value="1"/>
</dbReference>
<dbReference type="InterPro" id="IPR011990">
    <property type="entry name" value="TPR-like_helical_dom_sf"/>
</dbReference>
<dbReference type="EMBL" id="UOFT01000048">
    <property type="protein sequence ID" value="VAW95598.1"/>
    <property type="molecule type" value="Genomic_DNA"/>
</dbReference>
<reference evidence="3" key="1">
    <citation type="submission" date="2018-06" db="EMBL/GenBank/DDBJ databases">
        <authorList>
            <person name="Zhirakovskaya E."/>
        </authorList>
    </citation>
    <scope>NUCLEOTIDE SEQUENCE</scope>
</reference>
<evidence type="ECO:0000313" key="3">
    <source>
        <dbReference type="EMBL" id="VAW95598.1"/>
    </source>
</evidence>
<feature type="region of interest" description="Disordered" evidence="1">
    <location>
        <begin position="193"/>
        <end position="214"/>
    </location>
</feature>